<organism evidence="1 2">
    <name type="scientific">Puniceispirillum marinum (strain IMCC1322)</name>
    <dbReference type="NCBI Taxonomy" id="488538"/>
    <lineage>
        <taxon>Bacteria</taxon>
        <taxon>Pseudomonadati</taxon>
        <taxon>Pseudomonadota</taxon>
        <taxon>Alphaproteobacteria</taxon>
        <taxon>Candidatus Puniceispirillales</taxon>
        <taxon>Candidatus Puniceispirillaceae</taxon>
        <taxon>Candidatus Puniceispirillum</taxon>
    </lineage>
</organism>
<dbReference type="KEGG" id="apb:SAR116_1219"/>
<keyword evidence="2" id="KW-1185">Reference proteome</keyword>
<proteinExistence type="predicted"/>
<gene>
    <name evidence="1" type="ordered locus">SAR116_1219</name>
</gene>
<evidence type="ECO:0000313" key="1">
    <source>
        <dbReference type="EMBL" id="ADE39462.1"/>
    </source>
</evidence>
<dbReference type="AlphaFoldDB" id="D5BT65"/>
<evidence type="ECO:0000313" key="2">
    <source>
        <dbReference type="Proteomes" id="UP000007460"/>
    </source>
</evidence>
<dbReference type="Proteomes" id="UP000007460">
    <property type="component" value="Chromosome"/>
</dbReference>
<sequence length="170" mass="19093">MERNATAIWNPKNGRIRTVRTPSLNLKKVHPLDDKVIQGSIDPYTAMLRALHTIKQTGSCNSSHNIYDGLRTAELTLHDLEDDLRPNFLTADRPDAYDGAVIACGLTSKPTGGHQLKSRWNKKKRNIDDTIIFIAEIEPDIFLPVRIEIKTFLGTITTRLVMTSLSIKNS</sequence>
<protein>
    <submittedName>
        <fullName evidence="1">Uncharacterized protein</fullName>
    </submittedName>
</protein>
<accession>D5BT65</accession>
<dbReference type="HOGENOM" id="CLU_1569417_0_0_5"/>
<name>D5BT65_PUNMI</name>
<reference evidence="1 2" key="1">
    <citation type="journal article" date="2010" name="J. Bacteriol.">
        <title>Complete genome sequence of "Candidatus Puniceispirillum marinum" IMCC1322, a representative of the SAR116 clade in the Alphaproteobacteria.</title>
        <authorList>
            <person name="Oh H.M."/>
            <person name="Kwon K.K."/>
            <person name="Kang I."/>
            <person name="Kang S.G."/>
            <person name="Lee J.H."/>
            <person name="Kim S.J."/>
            <person name="Cho J.C."/>
        </authorList>
    </citation>
    <scope>NUCLEOTIDE SEQUENCE [LARGE SCALE GENOMIC DNA]</scope>
    <source>
        <strain evidence="1 2">IMCC1322</strain>
    </source>
</reference>
<dbReference type="EMBL" id="CP001751">
    <property type="protein sequence ID" value="ADE39462.1"/>
    <property type="molecule type" value="Genomic_DNA"/>
</dbReference>